<dbReference type="InterPro" id="IPR050341">
    <property type="entry name" value="PP1_catalytic_subunit"/>
</dbReference>
<dbReference type="GO" id="GO:0004722">
    <property type="term" value="F:protein serine/threonine phosphatase activity"/>
    <property type="evidence" value="ECO:0007669"/>
    <property type="project" value="TreeGrafter"/>
</dbReference>
<dbReference type="SUPFAM" id="SSF56300">
    <property type="entry name" value="Metallo-dependent phosphatases"/>
    <property type="match status" value="1"/>
</dbReference>
<feature type="compositionally biased region" description="Acidic residues" evidence="1">
    <location>
        <begin position="233"/>
        <end position="246"/>
    </location>
</feature>
<feature type="region of interest" description="Disordered" evidence="1">
    <location>
        <begin position="340"/>
        <end position="377"/>
    </location>
</feature>
<evidence type="ECO:0000313" key="3">
    <source>
        <dbReference type="Proteomes" id="UP000324800"/>
    </source>
</evidence>
<feature type="compositionally biased region" description="Polar residues" evidence="1">
    <location>
        <begin position="444"/>
        <end position="478"/>
    </location>
</feature>
<accession>A0A5J4V441</accession>
<evidence type="ECO:0000313" key="2">
    <source>
        <dbReference type="EMBL" id="KAA6377518.1"/>
    </source>
</evidence>
<dbReference type="PANTHER" id="PTHR11668:SF496">
    <property type="entry name" value="SERINE_THREONINE-PROTEIN PHOSPHATASE"/>
    <property type="match status" value="1"/>
</dbReference>
<dbReference type="Proteomes" id="UP000324800">
    <property type="component" value="Unassembled WGS sequence"/>
</dbReference>
<sequence length="478" mass="54070">MEDDPTMLIGLLNKEDINNNEKLSIQEEQALNISQNNIFAKFKENPQQARLFLYQQIQITKQPSLQSLLSKQPPFRYGPSYRNVSCCFSSEALAEFLLRNGIDVVIRAHQLVGNGYQFPFAQTADLVRRQLHNENLLKASRKNIKEQKLMQRRIERQEKRKIMKKKINIELDKDKFIQGSQMSPSSTPSLDQDSEVLKKINNDNQDSSMSDTSIQGMVYDSNEDSGSSTQEVRDEDEPYTEEVESEDEIIIDEDESKLDDFGSQVPLSQPIDISNNILSEQLALRQAITLRLRQREQKIRERAQQRREAKNRAKIMRKRSNGRLLVTVFSAPNYANEYDNAASQRSSTSSLTQQGSKQSTSGQLTLPPISSIHQQGFKKQNINKIQTQTKSSSPSIQSIDTKDKEAAKDDLFIHQQKQPPNPIKLSRTQSLIISPQTPSPLPSPNTFQSPPLSASLTPPISSGITPSQSPQFPGITQL</sequence>
<dbReference type="PANTHER" id="PTHR11668">
    <property type="entry name" value="SERINE/THREONINE PROTEIN PHOSPHATASE"/>
    <property type="match status" value="1"/>
</dbReference>
<reference evidence="2 3" key="1">
    <citation type="submission" date="2019-03" db="EMBL/GenBank/DDBJ databases">
        <title>Single cell metagenomics reveals metabolic interactions within the superorganism composed of flagellate Streblomastix strix and complex community of Bacteroidetes bacteria on its surface.</title>
        <authorList>
            <person name="Treitli S.C."/>
            <person name="Kolisko M."/>
            <person name="Husnik F."/>
            <person name="Keeling P."/>
            <person name="Hampl V."/>
        </authorList>
    </citation>
    <scope>NUCLEOTIDE SEQUENCE [LARGE SCALE GENOMIC DNA]</scope>
    <source>
        <strain evidence="2">ST1C</strain>
    </source>
</reference>
<dbReference type="GO" id="GO:0005634">
    <property type="term" value="C:nucleus"/>
    <property type="evidence" value="ECO:0007669"/>
    <property type="project" value="TreeGrafter"/>
</dbReference>
<proteinExistence type="predicted"/>
<organism evidence="2 3">
    <name type="scientific">Streblomastix strix</name>
    <dbReference type="NCBI Taxonomy" id="222440"/>
    <lineage>
        <taxon>Eukaryota</taxon>
        <taxon>Metamonada</taxon>
        <taxon>Preaxostyla</taxon>
        <taxon>Oxymonadida</taxon>
        <taxon>Streblomastigidae</taxon>
        <taxon>Streblomastix</taxon>
    </lineage>
</organism>
<feature type="non-terminal residue" evidence="2">
    <location>
        <position position="478"/>
    </location>
</feature>
<dbReference type="Gene3D" id="3.60.21.10">
    <property type="match status" value="1"/>
</dbReference>
<gene>
    <name evidence="2" type="ORF">EZS28_026953</name>
</gene>
<feature type="compositionally biased region" description="Polar residues" evidence="1">
    <location>
        <begin position="202"/>
        <end position="215"/>
    </location>
</feature>
<evidence type="ECO:0000256" key="1">
    <source>
        <dbReference type="SAM" id="MobiDB-lite"/>
    </source>
</evidence>
<dbReference type="InterPro" id="IPR029052">
    <property type="entry name" value="Metallo-depent_PP-like"/>
</dbReference>
<feature type="region of interest" description="Disordered" evidence="1">
    <location>
        <begin position="201"/>
        <end position="246"/>
    </location>
</feature>
<dbReference type="AlphaFoldDB" id="A0A5J4V441"/>
<comment type="caution">
    <text evidence="2">The sequence shown here is derived from an EMBL/GenBank/DDBJ whole genome shotgun (WGS) entry which is preliminary data.</text>
</comment>
<feature type="region of interest" description="Disordered" evidence="1">
    <location>
        <begin position="432"/>
        <end position="478"/>
    </location>
</feature>
<name>A0A5J4V441_9EUKA</name>
<feature type="compositionally biased region" description="Low complexity" evidence="1">
    <location>
        <begin position="343"/>
        <end position="365"/>
    </location>
</feature>
<dbReference type="EMBL" id="SNRW01009754">
    <property type="protein sequence ID" value="KAA6377518.1"/>
    <property type="molecule type" value="Genomic_DNA"/>
</dbReference>
<dbReference type="GO" id="GO:0005737">
    <property type="term" value="C:cytoplasm"/>
    <property type="evidence" value="ECO:0007669"/>
    <property type="project" value="TreeGrafter"/>
</dbReference>
<protein>
    <submittedName>
        <fullName evidence="2">Uncharacterized protein</fullName>
    </submittedName>
</protein>